<name>A0AA88LEM7_ARTSF</name>
<protein>
    <submittedName>
        <fullName evidence="2">Uncharacterized protein</fullName>
    </submittedName>
</protein>
<feature type="region of interest" description="Disordered" evidence="1">
    <location>
        <begin position="112"/>
        <end position="185"/>
    </location>
</feature>
<comment type="caution">
    <text evidence="2">The sequence shown here is derived from an EMBL/GenBank/DDBJ whole genome shotgun (WGS) entry which is preliminary data.</text>
</comment>
<feature type="compositionally biased region" description="Polar residues" evidence="1">
    <location>
        <begin position="155"/>
        <end position="168"/>
    </location>
</feature>
<gene>
    <name evidence="2" type="ORF">QYM36_002115</name>
</gene>
<accession>A0AA88LEM7</accession>
<dbReference type="AlphaFoldDB" id="A0AA88LEM7"/>
<evidence type="ECO:0000313" key="2">
    <source>
        <dbReference type="EMBL" id="KAK2723659.1"/>
    </source>
</evidence>
<reference evidence="2" key="1">
    <citation type="submission" date="2023-07" db="EMBL/GenBank/DDBJ databases">
        <title>Chromosome-level genome assembly of Artemia franciscana.</title>
        <authorList>
            <person name="Jo E."/>
        </authorList>
    </citation>
    <scope>NUCLEOTIDE SEQUENCE</scope>
    <source>
        <tissue evidence="2">Whole body</tissue>
    </source>
</reference>
<organism evidence="2 3">
    <name type="scientific">Artemia franciscana</name>
    <name type="common">Brine shrimp</name>
    <name type="synonym">Artemia sanfranciscana</name>
    <dbReference type="NCBI Taxonomy" id="6661"/>
    <lineage>
        <taxon>Eukaryota</taxon>
        <taxon>Metazoa</taxon>
        <taxon>Ecdysozoa</taxon>
        <taxon>Arthropoda</taxon>
        <taxon>Crustacea</taxon>
        <taxon>Branchiopoda</taxon>
        <taxon>Anostraca</taxon>
        <taxon>Artemiidae</taxon>
        <taxon>Artemia</taxon>
    </lineage>
</organism>
<keyword evidence="3" id="KW-1185">Reference proteome</keyword>
<dbReference type="Proteomes" id="UP001187531">
    <property type="component" value="Unassembled WGS sequence"/>
</dbReference>
<evidence type="ECO:0000313" key="3">
    <source>
        <dbReference type="Proteomes" id="UP001187531"/>
    </source>
</evidence>
<evidence type="ECO:0000256" key="1">
    <source>
        <dbReference type="SAM" id="MobiDB-lite"/>
    </source>
</evidence>
<sequence>MKNWSPCVVFLGSLAFFSIFPKHWISFEAIMSAWLSLAESFVSLVSRIVPVVDSKRELNENSVAPPGSFGSIMSAWQSSDDYRSVSSLVSSFEAKNLSHKLNEILVVRPDPVVDSRMDDQETSSSVQPSNETQLNEIMVAPPDPIVNSRRDDQETSSSVQPSNETQLNEILVAPPGSSGSSRENAKLTGRMKDLYEKVSGIFVLEKKGMGTYNYSVRLSRLASKRRWDSMWEQVGLNYIIKIKERANNSSRMFFFLVFTPNCEFGQN</sequence>
<feature type="compositionally biased region" description="Polar residues" evidence="1">
    <location>
        <begin position="122"/>
        <end position="135"/>
    </location>
</feature>
<proteinExistence type="predicted"/>
<dbReference type="EMBL" id="JAVRJZ010000004">
    <property type="protein sequence ID" value="KAK2723659.1"/>
    <property type="molecule type" value="Genomic_DNA"/>
</dbReference>